<protein>
    <submittedName>
        <fullName evidence="2">Uncharacterized protein</fullName>
    </submittedName>
</protein>
<evidence type="ECO:0000313" key="3">
    <source>
        <dbReference type="Proteomes" id="UP000177596"/>
    </source>
</evidence>
<feature type="transmembrane region" description="Helical" evidence="1">
    <location>
        <begin position="95"/>
        <end position="117"/>
    </location>
</feature>
<proteinExistence type="predicted"/>
<feature type="transmembrane region" description="Helical" evidence="1">
    <location>
        <begin position="52"/>
        <end position="75"/>
    </location>
</feature>
<accession>A0A1F8DH22</accession>
<dbReference type="EMBL" id="MGIL01000020">
    <property type="protein sequence ID" value="OGM87907.1"/>
    <property type="molecule type" value="Genomic_DNA"/>
</dbReference>
<sequence>MLRNLIAVIIPDPGGGGDTGGSITNPILGNPPVGTSGNAGVTFLQKVVPATIILGFVIGVIVFFFMLITGAIQWISSGGDKQAVESARGKVGNALIGLIILFAVFAIIQILNTFFGLKLLELTLPTLGG</sequence>
<name>A0A1F8DH22_9BACT</name>
<keyword evidence="1" id="KW-1133">Transmembrane helix</keyword>
<dbReference type="Proteomes" id="UP000177596">
    <property type="component" value="Unassembled WGS sequence"/>
</dbReference>
<organism evidence="2 3">
    <name type="scientific">Candidatus Woesebacteria bacterium RIFOXYD1_FULL_43_18</name>
    <dbReference type="NCBI Taxonomy" id="1802551"/>
    <lineage>
        <taxon>Bacteria</taxon>
        <taxon>Candidatus Woeseibacteriota</taxon>
    </lineage>
</organism>
<evidence type="ECO:0000256" key="1">
    <source>
        <dbReference type="SAM" id="Phobius"/>
    </source>
</evidence>
<keyword evidence="1" id="KW-0812">Transmembrane</keyword>
<comment type="caution">
    <text evidence="2">The sequence shown here is derived from an EMBL/GenBank/DDBJ whole genome shotgun (WGS) entry which is preliminary data.</text>
</comment>
<gene>
    <name evidence="2" type="ORF">A2573_01745</name>
</gene>
<reference evidence="2 3" key="1">
    <citation type="journal article" date="2016" name="Nat. Commun.">
        <title>Thousands of microbial genomes shed light on interconnected biogeochemical processes in an aquifer system.</title>
        <authorList>
            <person name="Anantharaman K."/>
            <person name="Brown C.T."/>
            <person name="Hug L.A."/>
            <person name="Sharon I."/>
            <person name="Castelle C.J."/>
            <person name="Probst A.J."/>
            <person name="Thomas B.C."/>
            <person name="Singh A."/>
            <person name="Wilkins M.J."/>
            <person name="Karaoz U."/>
            <person name="Brodie E.L."/>
            <person name="Williams K.H."/>
            <person name="Hubbard S.S."/>
            <person name="Banfield J.F."/>
        </authorList>
    </citation>
    <scope>NUCLEOTIDE SEQUENCE [LARGE SCALE GENOMIC DNA]</scope>
</reference>
<keyword evidence="1" id="KW-0472">Membrane</keyword>
<evidence type="ECO:0000313" key="2">
    <source>
        <dbReference type="EMBL" id="OGM87907.1"/>
    </source>
</evidence>
<dbReference type="AlphaFoldDB" id="A0A1F8DH22"/>